<evidence type="ECO:0000259" key="1">
    <source>
        <dbReference type="Pfam" id="PF20655"/>
    </source>
</evidence>
<accession>A0A0A9WBS4</accession>
<feature type="domain" description="Vps52 C-terminal" evidence="1">
    <location>
        <begin position="41"/>
        <end position="115"/>
    </location>
</feature>
<dbReference type="GO" id="GO:0042147">
    <property type="term" value="P:retrograde transport, endosome to Golgi"/>
    <property type="evidence" value="ECO:0007669"/>
    <property type="project" value="TreeGrafter"/>
</dbReference>
<dbReference type="GO" id="GO:0006896">
    <property type="term" value="P:Golgi to vacuole transport"/>
    <property type="evidence" value="ECO:0007669"/>
    <property type="project" value="TreeGrafter"/>
</dbReference>
<dbReference type="GO" id="GO:0032456">
    <property type="term" value="P:endocytic recycling"/>
    <property type="evidence" value="ECO:0007669"/>
    <property type="project" value="TreeGrafter"/>
</dbReference>
<dbReference type="GO" id="GO:0019905">
    <property type="term" value="F:syntaxin binding"/>
    <property type="evidence" value="ECO:0007669"/>
    <property type="project" value="TreeGrafter"/>
</dbReference>
<organism evidence="2">
    <name type="scientific">Lygus hesperus</name>
    <name type="common">Western plant bug</name>
    <dbReference type="NCBI Taxonomy" id="30085"/>
    <lineage>
        <taxon>Eukaryota</taxon>
        <taxon>Metazoa</taxon>
        <taxon>Ecdysozoa</taxon>
        <taxon>Arthropoda</taxon>
        <taxon>Hexapoda</taxon>
        <taxon>Insecta</taxon>
        <taxon>Pterygota</taxon>
        <taxon>Neoptera</taxon>
        <taxon>Paraneoptera</taxon>
        <taxon>Hemiptera</taxon>
        <taxon>Heteroptera</taxon>
        <taxon>Panheteroptera</taxon>
        <taxon>Cimicomorpha</taxon>
        <taxon>Miridae</taxon>
        <taxon>Mirini</taxon>
        <taxon>Lygus</taxon>
    </lineage>
</organism>
<dbReference type="InterPro" id="IPR007258">
    <property type="entry name" value="Vps52"/>
</dbReference>
<evidence type="ECO:0000313" key="2">
    <source>
        <dbReference type="EMBL" id="JAG02315.1"/>
    </source>
</evidence>
<sequence>MDNNKVSEGFGGLFALAEGETTYMYYLPLLSDTKVASSYLAFRLGERGGIFRQSRISLHRLLPIIPFVERAHGRRHSYEETFRSMLYLLTDMITHEYLFTMQFFAGDNSIHTTVLKPVI</sequence>
<proteinExistence type="predicted"/>
<reference evidence="2" key="1">
    <citation type="journal article" date="2014" name="PLoS ONE">
        <title>Transcriptome-Based Identification of ABC Transporters in the Western Tarnished Plant Bug Lygus hesperus.</title>
        <authorList>
            <person name="Hull J.J."/>
            <person name="Chaney K."/>
            <person name="Geib S.M."/>
            <person name="Fabrick J.A."/>
            <person name="Brent C.S."/>
            <person name="Walsh D."/>
            <person name="Lavine L.C."/>
        </authorList>
    </citation>
    <scope>NUCLEOTIDE SEQUENCE</scope>
</reference>
<dbReference type="AlphaFoldDB" id="A0A0A9WBS4"/>
<dbReference type="PANTHER" id="PTHR14190">
    <property type="entry name" value="SUPPRESSOR OF ACTIN MUTATIONS 2/VACUOLAR PROTEIN SORTING 52"/>
    <property type="match status" value="1"/>
</dbReference>
<dbReference type="GO" id="GO:0005829">
    <property type="term" value="C:cytosol"/>
    <property type="evidence" value="ECO:0007669"/>
    <property type="project" value="GOC"/>
</dbReference>
<dbReference type="PANTHER" id="PTHR14190:SF7">
    <property type="entry name" value="VACUOLAR PROTEIN SORTING-ASSOCIATED PROTEIN 52 HOMOLOG"/>
    <property type="match status" value="1"/>
</dbReference>
<protein>
    <recommendedName>
        <fullName evidence="1">Vps52 C-terminal domain-containing protein</fullName>
    </recommendedName>
</protein>
<dbReference type="InterPro" id="IPR048361">
    <property type="entry name" value="Vps52_C"/>
</dbReference>
<gene>
    <name evidence="2" type="ORF">CM83_23835</name>
</gene>
<name>A0A0A9WBS4_LYGHE</name>
<dbReference type="Pfam" id="PF20655">
    <property type="entry name" value="Vps52_C"/>
    <property type="match status" value="1"/>
</dbReference>
<dbReference type="EMBL" id="GBHO01041289">
    <property type="protein sequence ID" value="JAG02315.1"/>
    <property type="molecule type" value="Transcribed_RNA"/>
</dbReference>
<dbReference type="GO" id="GO:0000938">
    <property type="term" value="C:GARP complex"/>
    <property type="evidence" value="ECO:0007669"/>
    <property type="project" value="TreeGrafter"/>
</dbReference>
<reference evidence="2" key="2">
    <citation type="submission" date="2014-07" db="EMBL/GenBank/DDBJ databases">
        <authorList>
            <person name="Hull J."/>
        </authorList>
    </citation>
    <scope>NUCLEOTIDE SEQUENCE</scope>
</reference>